<dbReference type="InterPro" id="IPR029058">
    <property type="entry name" value="AB_hydrolase_fold"/>
</dbReference>
<protein>
    <recommendedName>
        <fullName evidence="3">Esterase</fullName>
    </recommendedName>
</protein>
<dbReference type="Proteomes" id="UP000295341">
    <property type="component" value="Unassembled WGS sequence"/>
</dbReference>
<evidence type="ECO:0000313" key="2">
    <source>
        <dbReference type="Proteomes" id="UP000295341"/>
    </source>
</evidence>
<sequence>MEHPHRPAASLQRLTDIAPLSGVLSLPSGPRSGAALLCFLHGHGEAQPMDAVSAMTMHGPLNPQSAVDAEGLALPFVVVAPQLPVAGDHWHVQADRIADLVQEIEARHGTDPAHRYLAGFSFGGNGVFDLAHRQPGFWSALWSVDPTRIPEPDLTAPLWLSVGSRARLVVSTSVQRLGSTELAADAVDAPDGVARVHLDQGEDHVETAQRAFADARIYRWLLRQRREGRGSR</sequence>
<keyword evidence="2" id="KW-1185">Reference proteome</keyword>
<evidence type="ECO:0008006" key="3">
    <source>
        <dbReference type="Google" id="ProtNLM"/>
    </source>
</evidence>
<dbReference type="Gene3D" id="3.40.50.1820">
    <property type="entry name" value="alpha/beta hydrolase"/>
    <property type="match status" value="1"/>
</dbReference>
<dbReference type="AlphaFoldDB" id="A0A4R7P5H6"/>
<proteinExistence type="predicted"/>
<reference evidence="1 2" key="1">
    <citation type="submission" date="2019-03" db="EMBL/GenBank/DDBJ databases">
        <title>Genomic Encyclopedia of Type Strains, Phase IV (KMG-IV): sequencing the most valuable type-strain genomes for metagenomic binning, comparative biology and taxonomic classification.</title>
        <authorList>
            <person name="Goeker M."/>
        </authorList>
    </citation>
    <scope>NUCLEOTIDE SEQUENCE [LARGE SCALE GENOMIC DNA]</scope>
    <source>
        <strain evidence="1 2">DSM 26377</strain>
    </source>
</reference>
<organism evidence="1 2">
    <name type="scientific">Panacagrimonas perspica</name>
    <dbReference type="NCBI Taxonomy" id="381431"/>
    <lineage>
        <taxon>Bacteria</taxon>
        <taxon>Pseudomonadati</taxon>
        <taxon>Pseudomonadota</taxon>
        <taxon>Gammaproteobacteria</taxon>
        <taxon>Nevskiales</taxon>
        <taxon>Nevskiaceae</taxon>
        <taxon>Panacagrimonas</taxon>
    </lineage>
</organism>
<dbReference type="OrthoDB" id="9764953at2"/>
<dbReference type="SUPFAM" id="SSF53474">
    <property type="entry name" value="alpha/beta-Hydrolases"/>
    <property type="match status" value="1"/>
</dbReference>
<gene>
    <name evidence="1" type="ORF">DFR24_2873</name>
</gene>
<name>A0A4R7P5H6_9GAMM</name>
<dbReference type="RefSeq" id="WP_133882044.1">
    <property type="nucleotide sequence ID" value="NZ_MWIN01000037.1"/>
</dbReference>
<dbReference type="EMBL" id="SOBT01000009">
    <property type="protein sequence ID" value="TDU28501.1"/>
    <property type="molecule type" value="Genomic_DNA"/>
</dbReference>
<comment type="caution">
    <text evidence="1">The sequence shown here is derived from an EMBL/GenBank/DDBJ whole genome shotgun (WGS) entry which is preliminary data.</text>
</comment>
<accession>A0A4R7P5H6</accession>
<evidence type="ECO:0000313" key="1">
    <source>
        <dbReference type="EMBL" id="TDU28501.1"/>
    </source>
</evidence>